<comment type="caution">
    <text evidence="6">The sequence shown here is derived from an EMBL/GenBank/DDBJ whole genome shotgun (WGS) entry which is preliminary data.</text>
</comment>
<dbReference type="PIRSF" id="PIRSF036625">
    <property type="entry name" value="GAF_ANTAR"/>
    <property type="match status" value="1"/>
</dbReference>
<dbReference type="InterPro" id="IPR005561">
    <property type="entry name" value="ANTAR"/>
</dbReference>
<dbReference type="InterPro" id="IPR003018">
    <property type="entry name" value="GAF"/>
</dbReference>
<keyword evidence="3" id="KW-0805">Transcription regulation</keyword>
<name>A0ABY2BW07_9ACTN</name>
<dbReference type="Pfam" id="PF13185">
    <property type="entry name" value="GAF_2"/>
    <property type="match status" value="1"/>
</dbReference>
<evidence type="ECO:0000256" key="1">
    <source>
        <dbReference type="ARBA" id="ARBA00022679"/>
    </source>
</evidence>
<proteinExistence type="predicted"/>
<accession>A0ABY2BW07</accession>
<dbReference type="EMBL" id="SLWM01000001">
    <property type="protein sequence ID" value="TCO32346.1"/>
    <property type="molecule type" value="Genomic_DNA"/>
</dbReference>
<evidence type="ECO:0000256" key="4">
    <source>
        <dbReference type="ARBA" id="ARBA00023163"/>
    </source>
</evidence>
<dbReference type="Gene3D" id="3.30.450.40">
    <property type="match status" value="1"/>
</dbReference>
<gene>
    <name evidence="6" type="ORF">EV644_101990</name>
</gene>
<dbReference type="Gene3D" id="1.10.10.10">
    <property type="entry name" value="Winged helix-like DNA-binding domain superfamily/Winged helix DNA-binding domain"/>
    <property type="match status" value="1"/>
</dbReference>
<keyword evidence="2" id="KW-0418">Kinase</keyword>
<evidence type="ECO:0000259" key="5">
    <source>
        <dbReference type="PROSITE" id="PS50921"/>
    </source>
</evidence>
<keyword evidence="7" id="KW-1185">Reference proteome</keyword>
<evidence type="ECO:0000256" key="3">
    <source>
        <dbReference type="ARBA" id="ARBA00023015"/>
    </source>
</evidence>
<dbReference type="Pfam" id="PF03861">
    <property type="entry name" value="ANTAR"/>
    <property type="match status" value="1"/>
</dbReference>
<dbReference type="InterPro" id="IPR011006">
    <property type="entry name" value="CheY-like_superfamily"/>
</dbReference>
<feature type="domain" description="ANTAR" evidence="5">
    <location>
        <begin position="166"/>
        <end position="225"/>
    </location>
</feature>
<protein>
    <submittedName>
        <fullName evidence="6">GAF domain-containing protein</fullName>
    </submittedName>
</protein>
<dbReference type="Proteomes" id="UP000295818">
    <property type="component" value="Unassembled WGS sequence"/>
</dbReference>
<dbReference type="SMART" id="SM01012">
    <property type="entry name" value="ANTAR"/>
    <property type="match status" value="1"/>
</dbReference>
<dbReference type="PROSITE" id="PS50921">
    <property type="entry name" value="ANTAR"/>
    <property type="match status" value="1"/>
</dbReference>
<dbReference type="SMART" id="SM00065">
    <property type="entry name" value="GAF"/>
    <property type="match status" value="1"/>
</dbReference>
<sequence>MTDTSDATAVDLAEVFGELAIDLEDAAGVEPTVGTVLEFAVAAFRCTDAGIVLVGPGGRKNLRVAEVTNPVVAELYRLQIDAGSGPLIEAAEGSAPVLVDDTRAESRWPGWAERAAGRGIGTVLHHPMLTKSRTIGVLSFYSADPGAFTAYDEALAQILCQHATVAVAYARNEETLTEALEARAVVGQAIGILMERHNLTERSAFNVLRATPRTTTSSSAASPTN</sequence>
<evidence type="ECO:0000313" key="6">
    <source>
        <dbReference type="EMBL" id="TCO32346.1"/>
    </source>
</evidence>
<evidence type="ECO:0000256" key="2">
    <source>
        <dbReference type="ARBA" id="ARBA00022777"/>
    </source>
</evidence>
<dbReference type="InterPro" id="IPR029016">
    <property type="entry name" value="GAF-like_dom_sf"/>
</dbReference>
<dbReference type="InterPro" id="IPR036388">
    <property type="entry name" value="WH-like_DNA-bd_sf"/>
</dbReference>
<dbReference type="RefSeq" id="WP_158292740.1">
    <property type="nucleotide sequence ID" value="NZ_SLWM01000001.1"/>
</dbReference>
<keyword evidence="4" id="KW-0804">Transcription</keyword>
<evidence type="ECO:0000313" key="7">
    <source>
        <dbReference type="Proteomes" id="UP000295818"/>
    </source>
</evidence>
<dbReference type="SUPFAM" id="SSF52172">
    <property type="entry name" value="CheY-like"/>
    <property type="match status" value="1"/>
</dbReference>
<keyword evidence="1" id="KW-0808">Transferase</keyword>
<dbReference type="InterPro" id="IPR012074">
    <property type="entry name" value="GAF_ANTAR"/>
</dbReference>
<organism evidence="6 7">
    <name type="scientific">Kribbella orskensis</name>
    <dbReference type="NCBI Taxonomy" id="2512216"/>
    <lineage>
        <taxon>Bacteria</taxon>
        <taxon>Bacillati</taxon>
        <taxon>Actinomycetota</taxon>
        <taxon>Actinomycetes</taxon>
        <taxon>Propionibacteriales</taxon>
        <taxon>Kribbellaceae</taxon>
        <taxon>Kribbella</taxon>
    </lineage>
</organism>
<reference evidence="6 7" key="1">
    <citation type="journal article" date="2015" name="Stand. Genomic Sci.">
        <title>Genomic Encyclopedia of Bacterial and Archaeal Type Strains, Phase III: the genomes of soil and plant-associated and newly described type strains.</title>
        <authorList>
            <person name="Whitman W.B."/>
            <person name="Woyke T."/>
            <person name="Klenk H.P."/>
            <person name="Zhou Y."/>
            <person name="Lilburn T.G."/>
            <person name="Beck B.J."/>
            <person name="De Vos P."/>
            <person name="Vandamme P."/>
            <person name="Eisen J.A."/>
            <person name="Garrity G."/>
            <person name="Hugenholtz P."/>
            <person name="Kyrpides N.C."/>
        </authorList>
    </citation>
    <scope>NUCLEOTIDE SEQUENCE [LARGE SCALE GENOMIC DNA]</scope>
    <source>
        <strain evidence="6 7">VKM Ac-2538</strain>
    </source>
</reference>
<dbReference type="SUPFAM" id="SSF55781">
    <property type="entry name" value="GAF domain-like"/>
    <property type="match status" value="1"/>
</dbReference>